<feature type="compositionally biased region" description="Low complexity" evidence="1">
    <location>
        <begin position="208"/>
        <end position="224"/>
    </location>
</feature>
<dbReference type="EMBL" id="JAZGQO010000002">
    <property type="protein sequence ID" value="KAK6192820.1"/>
    <property type="molecule type" value="Genomic_DNA"/>
</dbReference>
<feature type="region of interest" description="Disordered" evidence="1">
    <location>
        <begin position="328"/>
        <end position="535"/>
    </location>
</feature>
<feature type="compositionally biased region" description="Low complexity" evidence="1">
    <location>
        <begin position="1448"/>
        <end position="1457"/>
    </location>
</feature>
<feature type="compositionally biased region" description="Low complexity" evidence="1">
    <location>
        <begin position="59"/>
        <end position="68"/>
    </location>
</feature>
<feature type="region of interest" description="Disordered" evidence="1">
    <location>
        <begin position="1064"/>
        <end position="1159"/>
    </location>
</feature>
<organism evidence="2 3">
    <name type="scientific">Patella caerulea</name>
    <name type="common">Rayed Mediterranean limpet</name>
    <dbReference type="NCBI Taxonomy" id="87958"/>
    <lineage>
        <taxon>Eukaryota</taxon>
        <taxon>Metazoa</taxon>
        <taxon>Spiralia</taxon>
        <taxon>Lophotrochozoa</taxon>
        <taxon>Mollusca</taxon>
        <taxon>Gastropoda</taxon>
        <taxon>Patellogastropoda</taxon>
        <taxon>Patelloidea</taxon>
        <taxon>Patellidae</taxon>
        <taxon>Patella</taxon>
    </lineage>
</organism>
<proteinExistence type="predicted"/>
<feature type="compositionally biased region" description="Pro residues" evidence="1">
    <location>
        <begin position="1491"/>
        <end position="1506"/>
    </location>
</feature>
<feature type="region of interest" description="Disordered" evidence="1">
    <location>
        <begin position="283"/>
        <end position="302"/>
    </location>
</feature>
<feature type="compositionally biased region" description="Polar residues" evidence="1">
    <location>
        <begin position="651"/>
        <end position="664"/>
    </location>
</feature>
<feature type="compositionally biased region" description="Polar residues" evidence="1">
    <location>
        <begin position="1148"/>
        <end position="1159"/>
    </location>
</feature>
<feature type="compositionally biased region" description="Low complexity" evidence="1">
    <location>
        <begin position="354"/>
        <end position="366"/>
    </location>
</feature>
<evidence type="ECO:0000313" key="3">
    <source>
        <dbReference type="Proteomes" id="UP001347796"/>
    </source>
</evidence>
<feature type="region of interest" description="Disordered" evidence="1">
    <location>
        <begin position="602"/>
        <end position="683"/>
    </location>
</feature>
<feature type="compositionally biased region" description="Low complexity" evidence="1">
    <location>
        <begin position="1471"/>
        <end position="1490"/>
    </location>
</feature>
<reference evidence="2 3" key="1">
    <citation type="submission" date="2024-01" db="EMBL/GenBank/DDBJ databases">
        <title>The genome of the rayed Mediterranean limpet Patella caerulea (Linnaeus, 1758).</title>
        <authorList>
            <person name="Anh-Thu Weber A."/>
            <person name="Halstead-Nussloch G."/>
        </authorList>
    </citation>
    <scope>NUCLEOTIDE SEQUENCE [LARGE SCALE GENOMIC DNA]</scope>
    <source>
        <strain evidence="2">AATW-2023a</strain>
        <tissue evidence="2">Whole specimen</tissue>
    </source>
</reference>
<feature type="compositionally biased region" description="Polar residues" evidence="1">
    <location>
        <begin position="1222"/>
        <end position="1238"/>
    </location>
</feature>
<comment type="caution">
    <text evidence="2">The sequence shown here is derived from an EMBL/GenBank/DDBJ whole genome shotgun (WGS) entry which is preliminary data.</text>
</comment>
<feature type="region of interest" description="Disordered" evidence="1">
    <location>
        <begin position="1318"/>
        <end position="1506"/>
    </location>
</feature>
<accession>A0AAN8KK02</accession>
<feature type="compositionally biased region" description="Low complexity" evidence="1">
    <location>
        <begin position="328"/>
        <end position="341"/>
    </location>
</feature>
<feature type="region of interest" description="Disordered" evidence="1">
    <location>
        <begin position="743"/>
        <end position="767"/>
    </location>
</feature>
<evidence type="ECO:0000256" key="1">
    <source>
        <dbReference type="SAM" id="MobiDB-lite"/>
    </source>
</evidence>
<feature type="compositionally biased region" description="Low complexity" evidence="1">
    <location>
        <begin position="937"/>
        <end position="951"/>
    </location>
</feature>
<feature type="region of interest" description="Disordered" evidence="1">
    <location>
        <begin position="1178"/>
        <end position="1296"/>
    </location>
</feature>
<feature type="region of interest" description="Disordered" evidence="1">
    <location>
        <begin position="47"/>
        <end position="68"/>
    </location>
</feature>
<feature type="compositionally biased region" description="Low complexity" evidence="1">
    <location>
        <begin position="1198"/>
        <end position="1210"/>
    </location>
</feature>
<protein>
    <submittedName>
        <fullName evidence="2">Uncharacterized protein</fullName>
    </submittedName>
</protein>
<name>A0AAN8KK02_PATCE</name>
<feature type="compositionally biased region" description="Low complexity" evidence="1">
    <location>
        <begin position="431"/>
        <end position="452"/>
    </location>
</feature>
<feature type="compositionally biased region" description="Polar residues" evidence="1">
    <location>
        <begin position="1376"/>
        <end position="1447"/>
    </location>
</feature>
<feature type="compositionally biased region" description="Polar residues" evidence="1">
    <location>
        <begin position="615"/>
        <end position="627"/>
    </location>
</feature>
<feature type="region of interest" description="Disordered" evidence="1">
    <location>
        <begin position="879"/>
        <end position="900"/>
    </location>
</feature>
<feature type="compositionally biased region" description="Polar residues" evidence="1">
    <location>
        <begin position="1318"/>
        <end position="1332"/>
    </location>
</feature>
<evidence type="ECO:0000313" key="2">
    <source>
        <dbReference type="EMBL" id="KAK6192820.1"/>
    </source>
</evidence>
<feature type="compositionally biased region" description="Polar residues" evidence="1">
    <location>
        <begin position="1340"/>
        <end position="1352"/>
    </location>
</feature>
<gene>
    <name evidence="2" type="ORF">SNE40_004227</name>
</gene>
<feature type="region of interest" description="Disordered" evidence="1">
    <location>
        <begin position="912"/>
        <end position="973"/>
    </location>
</feature>
<feature type="compositionally biased region" description="Low complexity" evidence="1">
    <location>
        <begin position="792"/>
        <end position="803"/>
    </location>
</feature>
<feature type="region of interest" description="Disordered" evidence="1">
    <location>
        <begin position="208"/>
        <end position="244"/>
    </location>
</feature>
<dbReference type="Proteomes" id="UP001347796">
    <property type="component" value="Unassembled WGS sequence"/>
</dbReference>
<feature type="compositionally biased region" description="Polar residues" evidence="1">
    <location>
        <begin position="883"/>
        <end position="900"/>
    </location>
</feature>
<keyword evidence="3" id="KW-1185">Reference proteome</keyword>
<feature type="compositionally biased region" description="Basic residues" evidence="1">
    <location>
        <begin position="748"/>
        <end position="757"/>
    </location>
</feature>
<feature type="compositionally biased region" description="Low complexity" evidence="1">
    <location>
        <begin position="409"/>
        <end position="423"/>
    </location>
</feature>
<feature type="compositionally biased region" description="Polar residues" evidence="1">
    <location>
        <begin position="1074"/>
        <end position="1094"/>
    </location>
</feature>
<sequence length="1506" mass="171246">MEIRRCRHIGIIIILVGLCVLVTGQRQNINRRRIQLQQQPLRQNNLLRSRQNGGGQRLRGTTNFNGRNNNVRIQQRNRLQPSMNQNQRSINRLQQPRNIVRTRLQNNQRQNMRQLQRPVLQNSNRIQNSNSFTTLQPVRSTLRNMQQRTSGQNSFQVTTLQPVFSTQPNVQNYTTISDSNTIKVSEGDVAVKGGKQHGLKLHGIQQQQLLQSQEQYPQQQDHSQLGGMQHPPQHLNGHHMSGIQQQLQPQEYYLLESNQQQLLLPREHYQESQHLQVLLPQEYSSQESRHQHHMQPQDNRLRGHRQLQLVQQTERHLQLQPQDHYSLGDQHQQELQAQLQPHHQRKMEYSSLSQQRQLNQQQQQDQGNWGLRHGHTHQQKLPEQQHQQLQEQQHRLFQEQRQGHGQGRGQKQQQNGNIQQHQSQEPKQEPQQRSLLHQRQSQTQQVDQSIQRPQNLQEKRQEQKQSRQQFSDLKPNPPKQQEGRSTRNDQVLDNGSNTLSRSPVKSTHSSFGHTDNTNQAIHGNEPLHGLSNSVPQGLLPEYLDRPGNMGASHRYRAVLESNEGLPMRNGVRADSNLSPIVMPRESGIDSGHRSPLILHPSSKQMLNIPNPDIGIQSQSSHRSNNLQRQERVDNAGEYPIRPTGNAAGGSVDSQMPSRSGSFSDIDQRRHEIQPQGSVVDRKGNFNTKYQNINAGGQVLQVKESKYPSPYKDNQKSGNKIYTNTQFYPDQTNNHGRLQHAQAAIGRSHSSRSQKAHRGNIIPDPLPVNPIYVHDNDVLPGRKELTPGRQERNTSLNRTPTTTTRRVLDLKTDMNSGNRDAGIYNHHDSTHPIMEHNIDSTSIYRKKTQNSGKPITANDNRRITIAQSGTNVYATNKAGAPSLSEASTTNTGAYEGSNHNAPSLAYRHFDHVQERHSQQHQRQLHHRQQPEQHHQHSHQVQGQQDQQQSLRQQIKEQQPNQLKHHERTRAQTDISLNNDAILRSGVQMLSLENQNNFHSSTSNNANKAISGSEPFTTNSNRTAQGRRLEHLDRQSSMGASYTHHNMLETNQGLAIQSQSLTSNVMGHAQHANDPNYASNPGSYTDNRTPENTQYTLHRPGQQGTRAFYPRENEPSQISQSQTSLNSTATTSNKYDTQANDRTQFVDRNGASQLGSPIGYQTGSDLIVDTVRQEPVGQWQDSTGLSQSKDFGQPLHEPYSQHQSSSLNQHLNFDQPHQGKHYPDTTSIDSHGSLQGTHQNEYYPGNQFPTPIEYPPPNQYLDAHQYLQSPESALPSHRHLSSSNEYPLPSNQHSQSSNHYQIASDQYPLVSDQYPLVSDQYSPLSNQYAPQSHQHAPPPNQYVPSSNQHLSPSDQYPPLPDQHSPLSDQYAPPPNQHVPDSNQYPSSSNQHLPPSNQYDPPLDQPNQYAPPSNQNAAQSNQYPPPSNQDLPPSNQYVSPLDQLNQYAPLSNQNAAQSNQYQPPSNHHLPPSNQYAPPYDQYPPASNQHLPLPDQYPPPPNQYPAPPIQ</sequence>
<feature type="compositionally biased region" description="Polar residues" evidence="1">
    <location>
        <begin position="488"/>
        <end position="521"/>
    </location>
</feature>
<feature type="compositionally biased region" description="Basic residues" evidence="1">
    <location>
        <begin position="917"/>
        <end position="926"/>
    </location>
</feature>
<feature type="compositionally biased region" description="Basic and acidic residues" evidence="1">
    <location>
        <begin position="780"/>
        <end position="791"/>
    </location>
</feature>
<feature type="compositionally biased region" description="Low complexity" evidence="1">
    <location>
        <begin position="379"/>
        <end position="391"/>
    </location>
</feature>
<feature type="compositionally biased region" description="Polar residues" evidence="1">
    <location>
        <begin position="1113"/>
        <end position="1141"/>
    </location>
</feature>
<feature type="region of interest" description="Disordered" evidence="1">
    <location>
        <begin position="780"/>
        <end position="803"/>
    </location>
</feature>
<feature type="compositionally biased region" description="Basic and acidic residues" evidence="1">
    <location>
        <begin position="392"/>
        <end position="402"/>
    </location>
</feature>
<feature type="compositionally biased region" description="Polar residues" evidence="1">
    <location>
        <begin position="1178"/>
        <end position="1188"/>
    </location>
</feature>
<feature type="region of interest" description="Disordered" evidence="1">
    <location>
        <begin position="995"/>
        <end position="1022"/>
    </location>
</feature>